<dbReference type="GO" id="GO:0022857">
    <property type="term" value="F:transmembrane transporter activity"/>
    <property type="evidence" value="ECO:0007669"/>
    <property type="project" value="TreeGrafter"/>
</dbReference>
<gene>
    <name evidence="5" type="ORF">UFOPK1618_00525</name>
</gene>
<evidence type="ECO:0000259" key="4">
    <source>
        <dbReference type="PROSITE" id="PS50893"/>
    </source>
</evidence>
<keyword evidence="3" id="KW-0067">ATP-binding</keyword>
<dbReference type="Pfam" id="PF00005">
    <property type="entry name" value="ABC_tran"/>
    <property type="match status" value="2"/>
</dbReference>
<evidence type="ECO:0000313" key="5">
    <source>
        <dbReference type="EMBL" id="CAB4560848.1"/>
    </source>
</evidence>
<dbReference type="AlphaFoldDB" id="A0A6J6DHH1"/>
<dbReference type="PANTHER" id="PTHR24220">
    <property type="entry name" value="IMPORT ATP-BINDING PROTEIN"/>
    <property type="match status" value="1"/>
</dbReference>
<sequence length="470" mass="50963">MIQLKQFSLDYGSEDSQIFRRLNLEYKKAEFSVICGPTGSGKSTLLKSLIGLVPALTYARVAGERILNGIEISKKRPQQLANLVGYVNQTPESAFVAETVVEEIAFGMEQLGFPVPEMEKRVRQISSQLHIEDLLESKIDQISAGQQQRVAIAAALAAGQKILLLDEPSAALDFDSAAKLWKLLRELVDKHEITVLVAEHRLEEVIDFADSVTLLKGDGSAVKVGAAWTEVLKYFPDWNQSQKLAQASGISSQAPALRVSELDVTYPGCKQLALRSVSLTANKGEVVSLLGPNGSGKTTLLMAIAGALKKNRGSITFNEREISDLPKKDLQSVLAVIPQRASDLLFLGTVSKELVEADSYASVAPNTTSSIFENLIGRIDTSIHPRDLSTGQQLALVISMQLSVGAELILLDEPTRGLDYEAKAALAEQLRMLASQGKTILVATHDDGFAKRVADRTIGMNLGQLSEVRI</sequence>
<reference evidence="5" key="1">
    <citation type="submission" date="2020-05" db="EMBL/GenBank/DDBJ databases">
        <authorList>
            <person name="Chiriac C."/>
            <person name="Salcher M."/>
            <person name="Ghai R."/>
            <person name="Kavagutti S V."/>
        </authorList>
    </citation>
    <scope>NUCLEOTIDE SEQUENCE</scope>
</reference>
<feature type="domain" description="ABC transporter" evidence="4">
    <location>
        <begin position="257"/>
        <end position="470"/>
    </location>
</feature>
<evidence type="ECO:0000256" key="2">
    <source>
        <dbReference type="ARBA" id="ARBA00022741"/>
    </source>
</evidence>
<keyword evidence="1" id="KW-0813">Transport</keyword>
<dbReference type="PANTHER" id="PTHR24220:SF687">
    <property type="entry name" value="ABC TRANSPORTER ATP-BINDING PROTEIN SCO2324-RELATED"/>
    <property type="match status" value="1"/>
</dbReference>
<dbReference type="InterPro" id="IPR017871">
    <property type="entry name" value="ABC_transporter-like_CS"/>
</dbReference>
<evidence type="ECO:0000256" key="1">
    <source>
        <dbReference type="ARBA" id="ARBA00022448"/>
    </source>
</evidence>
<accession>A0A6J6DHH1</accession>
<keyword evidence="2" id="KW-0547">Nucleotide-binding</keyword>
<dbReference type="InterPro" id="IPR015854">
    <property type="entry name" value="ABC_transpr_LolD-like"/>
</dbReference>
<protein>
    <submittedName>
        <fullName evidence="5">Unannotated protein</fullName>
    </submittedName>
</protein>
<dbReference type="SUPFAM" id="SSF52540">
    <property type="entry name" value="P-loop containing nucleoside triphosphate hydrolases"/>
    <property type="match status" value="2"/>
</dbReference>
<name>A0A6J6DHH1_9ZZZZ</name>
<proteinExistence type="predicted"/>
<feature type="domain" description="ABC transporter" evidence="4">
    <location>
        <begin position="2"/>
        <end position="243"/>
    </location>
</feature>
<dbReference type="InterPro" id="IPR015856">
    <property type="entry name" value="ABC_transpr_CbiO/EcfA_su"/>
</dbReference>
<dbReference type="GO" id="GO:0005886">
    <property type="term" value="C:plasma membrane"/>
    <property type="evidence" value="ECO:0007669"/>
    <property type="project" value="TreeGrafter"/>
</dbReference>
<organism evidence="5">
    <name type="scientific">freshwater metagenome</name>
    <dbReference type="NCBI Taxonomy" id="449393"/>
    <lineage>
        <taxon>unclassified sequences</taxon>
        <taxon>metagenomes</taxon>
        <taxon>ecological metagenomes</taxon>
    </lineage>
</organism>
<dbReference type="PROSITE" id="PS50893">
    <property type="entry name" value="ABC_TRANSPORTER_2"/>
    <property type="match status" value="2"/>
</dbReference>
<dbReference type="Gene3D" id="3.40.50.300">
    <property type="entry name" value="P-loop containing nucleotide triphosphate hydrolases"/>
    <property type="match status" value="2"/>
</dbReference>
<dbReference type="SMART" id="SM00382">
    <property type="entry name" value="AAA"/>
    <property type="match status" value="2"/>
</dbReference>
<evidence type="ECO:0000256" key="3">
    <source>
        <dbReference type="ARBA" id="ARBA00022840"/>
    </source>
</evidence>
<dbReference type="PROSITE" id="PS00211">
    <property type="entry name" value="ABC_TRANSPORTER_1"/>
    <property type="match status" value="1"/>
</dbReference>
<dbReference type="InterPro" id="IPR027417">
    <property type="entry name" value="P-loop_NTPase"/>
</dbReference>
<dbReference type="GO" id="GO:0016887">
    <property type="term" value="F:ATP hydrolysis activity"/>
    <property type="evidence" value="ECO:0007669"/>
    <property type="project" value="InterPro"/>
</dbReference>
<dbReference type="InterPro" id="IPR003439">
    <property type="entry name" value="ABC_transporter-like_ATP-bd"/>
</dbReference>
<dbReference type="EMBL" id="CAEZTF010000084">
    <property type="protein sequence ID" value="CAB4560848.1"/>
    <property type="molecule type" value="Genomic_DNA"/>
</dbReference>
<dbReference type="InterPro" id="IPR003593">
    <property type="entry name" value="AAA+_ATPase"/>
</dbReference>
<dbReference type="CDD" id="cd03225">
    <property type="entry name" value="ABC_cobalt_CbiO_domain1"/>
    <property type="match status" value="1"/>
</dbReference>
<dbReference type="GO" id="GO:0005524">
    <property type="term" value="F:ATP binding"/>
    <property type="evidence" value="ECO:0007669"/>
    <property type="project" value="UniProtKB-KW"/>
</dbReference>